<reference evidence="12" key="1">
    <citation type="submission" date="2022-03" db="EMBL/GenBank/DDBJ databases">
        <title>Identification of a novel bacterium isolated from mangrove sediments.</title>
        <authorList>
            <person name="Pan X."/>
        </authorList>
    </citation>
    <scope>NUCLEOTIDE SEQUENCE</scope>
    <source>
        <strain evidence="12">B1949</strain>
    </source>
</reference>
<evidence type="ECO:0000256" key="4">
    <source>
        <dbReference type="ARBA" id="ARBA00023012"/>
    </source>
</evidence>
<dbReference type="PANTHER" id="PTHR48111:SF39">
    <property type="entry name" value="TRANSCRIPTIONAL REGULATORY PROTEIN CPXR"/>
    <property type="match status" value="1"/>
</dbReference>
<dbReference type="PROSITE" id="PS51755">
    <property type="entry name" value="OMPR_PHOB"/>
    <property type="match status" value="1"/>
</dbReference>
<dbReference type="Proteomes" id="UP001162881">
    <property type="component" value="Unassembled WGS sequence"/>
</dbReference>
<protein>
    <submittedName>
        <fullName evidence="12">Response regulator transcription factor</fullName>
    </submittedName>
</protein>
<organism evidence="12 13">
    <name type="scientific">Novosphingobium organovorum</name>
    <dbReference type="NCBI Taxonomy" id="2930092"/>
    <lineage>
        <taxon>Bacteria</taxon>
        <taxon>Pseudomonadati</taxon>
        <taxon>Pseudomonadota</taxon>
        <taxon>Alphaproteobacteria</taxon>
        <taxon>Sphingomonadales</taxon>
        <taxon>Sphingomonadaceae</taxon>
        <taxon>Novosphingobium</taxon>
    </lineage>
</organism>
<keyword evidence="3 8" id="KW-0597">Phosphoprotein</keyword>
<evidence type="ECO:0000313" key="12">
    <source>
        <dbReference type="EMBL" id="MCJ2181921.1"/>
    </source>
</evidence>
<dbReference type="InterPro" id="IPR011006">
    <property type="entry name" value="CheY-like_superfamily"/>
</dbReference>
<dbReference type="InterPro" id="IPR039420">
    <property type="entry name" value="WalR-like"/>
</dbReference>
<dbReference type="Pfam" id="PF00486">
    <property type="entry name" value="Trans_reg_C"/>
    <property type="match status" value="1"/>
</dbReference>
<comment type="subcellular location">
    <subcellularLocation>
        <location evidence="1">Cytoplasm</location>
    </subcellularLocation>
</comment>
<dbReference type="Pfam" id="PF00072">
    <property type="entry name" value="Response_reg"/>
    <property type="match status" value="1"/>
</dbReference>
<evidence type="ECO:0000256" key="3">
    <source>
        <dbReference type="ARBA" id="ARBA00022553"/>
    </source>
</evidence>
<dbReference type="SUPFAM" id="SSF46894">
    <property type="entry name" value="C-terminal effector domain of the bipartite response regulators"/>
    <property type="match status" value="1"/>
</dbReference>
<dbReference type="InterPro" id="IPR016032">
    <property type="entry name" value="Sig_transdc_resp-reg_C-effctor"/>
</dbReference>
<feature type="domain" description="OmpR/PhoB-type" evidence="11">
    <location>
        <begin position="138"/>
        <end position="237"/>
    </location>
</feature>
<dbReference type="CDD" id="cd00383">
    <property type="entry name" value="trans_reg_C"/>
    <property type="match status" value="1"/>
</dbReference>
<keyword evidence="4" id="KW-0902">Two-component regulatory system</keyword>
<dbReference type="SMART" id="SM00448">
    <property type="entry name" value="REC"/>
    <property type="match status" value="1"/>
</dbReference>
<evidence type="ECO:0000259" key="10">
    <source>
        <dbReference type="PROSITE" id="PS50110"/>
    </source>
</evidence>
<evidence type="ECO:0000256" key="1">
    <source>
        <dbReference type="ARBA" id="ARBA00004496"/>
    </source>
</evidence>
<dbReference type="CDD" id="cd17623">
    <property type="entry name" value="REC_OmpR_CpxR"/>
    <property type="match status" value="1"/>
</dbReference>
<proteinExistence type="predicted"/>
<keyword evidence="6 9" id="KW-0238">DNA-binding</keyword>
<dbReference type="EMBL" id="JALHLF010000009">
    <property type="protein sequence ID" value="MCJ2181921.1"/>
    <property type="molecule type" value="Genomic_DNA"/>
</dbReference>
<evidence type="ECO:0000256" key="7">
    <source>
        <dbReference type="ARBA" id="ARBA00023163"/>
    </source>
</evidence>
<evidence type="ECO:0000256" key="5">
    <source>
        <dbReference type="ARBA" id="ARBA00023015"/>
    </source>
</evidence>
<dbReference type="SUPFAM" id="SSF52172">
    <property type="entry name" value="CheY-like"/>
    <property type="match status" value="1"/>
</dbReference>
<dbReference type="InterPro" id="IPR058124">
    <property type="entry name" value="CpxR-like_REC"/>
</dbReference>
<dbReference type="InterPro" id="IPR036388">
    <property type="entry name" value="WH-like_DNA-bd_sf"/>
</dbReference>
<feature type="DNA-binding region" description="OmpR/PhoB-type" evidence="9">
    <location>
        <begin position="138"/>
        <end position="237"/>
    </location>
</feature>
<dbReference type="Gene3D" id="6.10.250.690">
    <property type="match status" value="1"/>
</dbReference>
<dbReference type="Gene3D" id="3.40.50.2300">
    <property type="match status" value="1"/>
</dbReference>
<comment type="caution">
    <text evidence="12">The sequence shown here is derived from an EMBL/GenBank/DDBJ whole genome shotgun (WGS) entry which is preliminary data.</text>
</comment>
<sequence>MNEATNEAAKRILLIDDDVDLAALLGEYLESEGFRVDSVHTGAEGIARALEDVHDVVVLDIMLPGISGIEVLRQLREESDVPVLMLTARGDEIDRVIGLELGADDYVSKPCYPRELVARLRAILRRQVQPSGGAPPSPRVVSVGALEIQVPERRALWGGRPIELTPSEFNILVLLARAGEAVSTKDELSLRGLGRARQSYDRSVDVHVSNLRLKLEASTAGVAGIETVRGVGYRLSLA</sequence>
<evidence type="ECO:0000256" key="9">
    <source>
        <dbReference type="PROSITE-ProRule" id="PRU01091"/>
    </source>
</evidence>
<keyword evidence="7" id="KW-0804">Transcription</keyword>
<evidence type="ECO:0000256" key="8">
    <source>
        <dbReference type="PROSITE-ProRule" id="PRU00169"/>
    </source>
</evidence>
<dbReference type="Gene3D" id="1.10.10.10">
    <property type="entry name" value="Winged helix-like DNA-binding domain superfamily/Winged helix DNA-binding domain"/>
    <property type="match status" value="1"/>
</dbReference>
<dbReference type="PROSITE" id="PS50110">
    <property type="entry name" value="RESPONSE_REGULATORY"/>
    <property type="match status" value="1"/>
</dbReference>
<feature type="modified residue" description="4-aspartylphosphate" evidence="8">
    <location>
        <position position="60"/>
    </location>
</feature>
<dbReference type="PANTHER" id="PTHR48111">
    <property type="entry name" value="REGULATOR OF RPOS"/>
    <property type="match status" value="1"/>
</dbReference>
<dbReference type="InterPro" id="IPR001867">
    <property type="entry name" value="OmpR/PhoB-type_DNA-bd"/>
</dbReference>
<evidence type="ECO:0000256" key="6">
    <source>
        <dbReference type="ARBA" id="ARBA00023125"/>
    </source>
</evidence>
<gene>
    <name evidence="12" type="ORF">MTR62_04275</name>
</gene>
<dbReference type="SMART" id="SM00862">
    <property type="entry name" value="Trans_reg_C"/>
    <property type="match status" value="1"/>
</dbReference>
<evidence type="ECO:0000259" key="11">
    <source>
        <dbReference type="PROSITE" id="PS51755"/>
    </source>
</evidence>
<dbReference type="RefSeq" id="WP_244017303.1">
    <property type="nucleotide sequence ID" value="NZ_JALHLF010000009.1"/>
</dbReference>
<feature type="domain" description="Response regulatory" evidence="10">
    <location>
        <begin position="11"/>
        <end position="124"/>
    </location>
</feature>
<keyword evidence="2" id="KW-0963">Cytoplasm</keyword>
<evidence type="ECO:0000313" key="13">
    <source>
        <dbReference type="Proteomes" id="UP001162881"/>
    </source>
</evidence>
<keyword evidence="13" id="KW-1185">Reference proteome</keyword>
<keyword evidence="5" id="KW-0805">Transcription regulation</keyword>
<accession>A0ABT0BAS5</accession>
<dbReference type="InterPro" id="IPR001789">
    <property type="entry name" value="Sig_transdc_resp-reg_receiver"/>
</dbReference>
<name>A0ABT0BAS5_9SPHN</name>
<evidence type="ECO:0000256" key="2">
    <source>
        <dbReference type="ARBA" id="ARBA00022490"/>
    </source>
</evidence>